<organism evidence="2 3">
    <name type="scientific">Psychrobacter urativorans</name>
    <dbReference type="NCBI Taxonomy" id="45610"/>
    <lineage>
        <taxon>Bacteria</taxon>
        <taxon>Pseudomonadati</taxon>
        <taxon>Pseudomonadota</taxon>
        <taxon>Gammaproteobacteria</taxon>
        <taxon>Moraxellales</taxon>
        <taxon>Moraxellaceae</taxon>
        <taxon>Psychrobacter</taxon>
    </lineage>
</organism>
<name>A0A0M3V8X5_9GAMM</name>
<evidence type="ECO:0008006" key="4">
    <source>
        <dbReference type="Google" id="ProtNLM"/>
    </source>
</evidence>
<dbReference type="OrthoDB" id="8847406at2"/>
<proteinExistence type="predicted"/>
<dbReference type="RefSeq" id="WP_062534246.1">
    <property type="nucleotide sequence ID" value="NZ_CP012678.1"/>
</dbReference>
<dbReference type="SUPFAM" id="SSF159270">
    <property type="entry name" value="YmcC-like"/>
    <property type="match status" value="1"/>
</dbReference>
<dbReference type="STRING" id="45610.AOC03_06165"/>
<dbReference type="PROSITE" id="PS51257">
    <property type="entry name" value="PROKAR_LIPOPROTEIN"/>
    <property type="match status" value="1"/>
</dbReference>
<reference evidence="2 3" key="1">
    <citation type="submission" date="2015-09" db="EMBL/GenBank/DDBJ databases">
        <title>Complete genome of Psychrobacter urativorans R10.10B.</title>
        <authorList>
            <person name="See-Too W.S."/>
            <person name="Chan K.G."/>
        </authorList>
    </citation>
    <scope>NUCLEOTIDE SEQUENCE [LARGE SCALE GENOMIC DNA]</scope>
    <source>
        <strain evidence="2 3">R10.10B</strain>
    </source>
</reference>
<sequence>MQIKKQGFKLAGLLVVSSVLVISACQSTTGCAENSIKCFGATKTVFKTKEAIPDLKPQFNYIRLIINGHTLWLAQGSTEPWPAANTKVFYSADRSVFKWSNGRLTSVTTPFLDWREYLPQTMNWSATKPFKFSRDVDDVNNTVAMTEQREISHVSAPKHHGYVGDDTTLVWVHEYTVSQSQISQSYPSYDNWYAFESHNMNEPVYGQQCISKQYCLSWQVWKTL</sequence>
<accession>A0A0M3V8X5</accession>
<evidence type="ECO:0000313" key="2">
    <source>
        <dbReference type="EMBL" id="ALF59667.1"/>
    </source>
</evidence>
<evidence type="ECO:0000256" key="1">
    <source>
        <dbReference type="SAM" id="SignalP"/>
    </source>
</evidence>
<keyword evidence="3" id="KW-1185">Reference proteome</keyword>
<feature type="signal peptide" evidence="1">
    <location>
        <begin position="1"/>
        <end position="32"/>
    </location>
</feature>
<protein>
    <recommendedName>
        <fullName evidence="4">Cytochrome C</fullName>
    </recommendedName>
</protein>
<keyword evidence="1" id="KW-0732">Signal</keyword>
<dbReference type="InterPro" id="IPR023373">
    <property type="entry name" value="YmcC_sf"/>
</dbReference>
<gene>
    <name evidence="2" type="ORF">AOC03_06165</name>
</gene>
<feature type="chain" id="PRO_5005791131" description="Cytochrome C" evidence="1">
    <location>
        <begin position="33"/>
        <end position="224"/>
    </location>
</feature>
<dbReference type="EMBL" id="CP012678">
    <property type="protein sequence ID" value="ALF59667.1"/>
    <property type="molecule type" value="Genomic_DNA"/>
</dbReference>
<dbReference type="KEGG" id="pur:AOC03_06165"/>
<evidence type="ECO:0000313" key="3">
    <source>
        <dbReference type="Proteomes" id="UP000059847"/>
    </source>
</evidence>
<dbReference type="AlphaFoldDB" id="A0A0M3V8X5"/>
<dbReference type="Proteomes" id="UP000059847">
    <property type="component" value="Chromosome"/>
</dbReference>